<sequence>MSTPPSRPEKAISFNEKLALFSEHWTPKVIAQMNDYQFKLVKVQGEFLWHSHADTDEVFIVLEGELQIHFREGCVTLGAGEMYVVGKGVEHKPSANKEAKILLVEPCGVTNTGEHTSALTAENDAWI</sequence>
<dbReference type="InterPro" id="IPR014710">
    <property type="entry name" value="RmlC-like_jellyroll"/>
</dbReference>
<dbReference type="CDD" id="cd02226">
    <property type="entry name" value="cupin_YdbB-like"/>
    <property type="match status" value="1"/>
</dbReference>
<proteinExistence type="predicted"/>
<reference evidence="2 3" key="1">
    <citation type="submission" date="2018-08" db="EMBL/GenBank/DDBJ databases">
        <title>Recombination of ecologically and evolutionarily significant loci maintains genetic cohesion in the Pseudomonas syringae species complex.</title>
        <authorList>
            <person name="Dillon M."/>
            <person name="Thakur S."/>
            <person name="Almeida R.N.D."/>
            <person name="Weir B.S."/>
            <person name="Guttman D.S."/>
        </authorList>
    </citation>
    <scope>NUCLEOTIDE SEQUENCE [LARGE SCALE GENOMIC DNA]</scope>
    <source>
        <strain evidence="2 3">ICMP 19473</strain>
    </source>
</reference>
<dbReference type="PANTHER" id="PTHR36114:SF1">
    <property type="entry name" value="16.7 KDA PROTEIN IN WHIE LOCUS"/>
    <property type="match status" value="1"/>
</dbReference>
<keyword evidence="2" id="KW-0413">Isomerase</keyword>
<dbReference type="AlphaFoldDB" id="A0A3M5NXN9"/>
<dbReference type="InterPro" id="IPR013096">
    <property type="entry name" value="Cupin_2"/>
</dbReference>
<dbReference type="OrthoDB" id="9794183at2"/>
<dbReference type="PANTHER" id="PTHR36114">
    <property type="entry name" value="16.7 KDA PROTEIN IN WHIE LOCUS"/>
    <property type="match status" value="1"/>
</dbReference>
<dbReference type="SUPFAM" id="SSF51182">
    <property type="entry name" value="RmlC-like cupins"/>
    <property type="match status" value="1"/>
</dbReference>
<organism evidence="2 3">
    <name type="scientific">Pseudomonas viridiflava</name>
    <name type="common">Phytomonas viridiflava</name>
    <dbReference type="NCBI Taxonomy" id="33069"/>
    <lineage>
        <taxon>Bacteria</taxon>
        <taxon>Pseudomonadati</taxon>
        <taxon>Pseudomonadota</taxon>
        <taxon>Gammaproteobacteria</taxon>
        <taxon>Pseudomonadales</taxon>
        <taxon>Pseudomonadaceae</taxon>
        <taxon>Pseudomonas</taxon>
    </lineage>
</organism>
<dbReference type="InterPro" id="IPR011051">
    <property type="entry name" value="RmlC_Cupin_sf"/>
</dbReference>
<gene>
    <name evidence="2" type="ORF">ALP40_03265</name>
</gene>
<dbReference type="EMBL" id="RBTP01000073">
    <property type="protein sequence ID" value="RMT77210.1"/>
    <property type="molecule type" value="Genomic_DNA"/>
</dbReference>
<dbReference type="RefSeq" id="WP_122210427.1">
    <property type="nucleotide sequence ID" value="NZ_JAAMQQ010000001.1"/>
</dbReference>
<evidence type="ECO:0000259" key="1">
    <source>
        <dbReference type="Pfam" id="PF07883"/>
    </source>
</evidence>
<dbReference type="Pfam" id="PF07883">
    <property type="entry name" value="Cupin_2"/>
    <property type="match status" value="1"/>
</dbReference>
<dbReference type="Gene3D" id="2.60.120.10">
    <property type="entry name" value="Jelly Rolls"/>
    <property type="match status" value="1"/>
</dbReference>
<dbReference type="GO" id="GO:0016853">
    <property type="term" value="F:isomerase activity"/>
    <property type="evidence" value="ECO:0007669"/>
    <property type="project" value="UniProtKB-KW"/>
</dbReference>
<accession>A0A3M5NXN9</accession>
<dbReference type="InterPro" id="IPR052044">
    <property type="entry name" value="PKS_Associated_Protein"/>
</dbReference>
<name>A0A3M5NXN9_PSEVI</name>
<dbReference type="Proteomes" id="UP000273854">
    <property type="component" value="Unassembled WGS sequence"/>
</dbReference>
<protein>
    <submittedName>
        <fullName evidence="2">Mannose-6-phosphate isomerase</fullName>
    </submittedName>
</protein>
<evidence type="ECO:0000313" key="3">
    <source>
        <dbReference type="Proteomes" id="UP000273854"/>
    </source>
</evidence>
<evidence type="ECO:0000313" key="2">
    <source>
        <dbReference type="EMBL" id="RMT77210.1"/>
    </source>
</evidence>
<feature type="domain" description="Cupin type-2" evidence="1">
    <location>
        <begin position="42"/>
        <end position="104"/>
    </location>
</feature>
<comment type="caution">
    <text evidence="2">The sequence shown here is derived from an EMBL/GenBank/DDBJ whole genome shotgun (WGS) entry which is preliminary data.</text>
</comment>